<dbReference type="InterPro" id="IPR010559">
    <property type="entry name" value="Sig_transdc_His_kin_internal"/>
</dbReference>
<evidence type="ECO:0000256" key="6">
    <source>
        <dbReference type="ARBA" id="ARBA00022840"/>
    </source>
</evidence>
<dbReference type="Proteomes" id="UP000809829">
    <property type="component" value="Unassembled WGS sequence"/>
</dbReference>
<dbReference type="PROSITE" id="PS50109">
    <property type="entry name" value="HIS_KIN"/>
    <property type="match status" value="1"/>
</dbReference>
<dbReference type="InterPro" id="IPR003594">
    <property type="entry name" value="HATPase_dom"/>
</dbReference>
<dbReference type="RefSeq" id="WP_205185325.1">
    <property type="nucleotide sequence ID" value="NZ_JAFBFC010000002.1"/>
</dbReference>
<keyword evidence="6" id="KW-0067">ATP-binding</keyword>
<evidence type="ECO:0000256" key="2">
    <source>
        <dbReference type="ARBA" id="ARBA00012438"/>
    </source>
</evidence>
<dbReference type="InterPro" id="IPR050640">
    <property type="entry name" value="Bact_2-comp_sensor_kinase"/>
</dbReference>
<proteinExistence type="predicted"/>
<dbReference type="SMART" id="SM00387">
    <property type="entry name" value="HATPase_c"/>
    <property type="match status" value="1"/>
</dbReference>
<name>A0ABS2QSZ4_9BACI</name>
<dbReference type="Gene3D" id="3.30.565.10">
    <property type="entry name" value="Histidine kinase-like ATPase, C-terminal domain"/>
    <property type="match status" value="1"/>
</dbReference>
<dbReference type="SUPFAM" id="SSF55874">
    <property type="entry name" value="ATPase domain of HSP90 chaperone/DNA topoisomerase II/histidine kinase"/>
    <property type="match status" value="1"/>
</dbReference>
<evidence type="ECO:0000259" key="9">
    <source>
        <dbReference type="PROSITE" id="PS50109"/>
    </source>
</evidence>
<keyword evidence="5 11" id="KW-0418">Kinase</keyword>
<comment type="caution">
    <text evidence="11">The sequence shown here is derived from an EMBL/GenBank/DDBJ whole genome shotgun (WGS) entry which is preliminary data.</text>
</comment>
<dbReference type="PANTHER" id="PTHR34220:SF7">
    <property type="entry name" value="SENSOR HISTIDINE KINASE YPDA"/>
    <property type="match status" value="1"/>
</dbReference>
<dbReference type="CDD" id="cd00156">
    <property type="entry name" value="REC"/>
    <property type="match status" value="1"/>
</dbReference>
<organism evidence="11 12">
    <name type="scientific">Priestia iocasae</name>
    <dbReference type="NCBI Taxonomy" id="2291674"/>
    <lineage>
        <taxon>Bacteria</taxon>
        <taxon>Bacillati</taxon>
        <taxon>Bacillota</taxon>
        <taxon>Bacilli</taxon>
        <taxon>Bacillales</taxon>
        <taxon>Bacillaceae</taxon>
        <taxon>Priestia</taxon>
    </lineage>
</organism>
<evidence type="ECO:0000256" key="5">
    <source>
        <dbReference type="ARBA" id="ARBA00022777"/>
    </source>
</evidence>
<feature type="domain" description="Histidine kinase" evidence="9">
    <location>
        <begin position="229"/>
        <end position="326"/>
    </location>
</feature>
<dbReference type="SUPFAM" id="SSF52172">
    <property type="entry name" value="CheY-like"/>
    <property type="match status" value="1"/>
</dbReference>
<sequence length="330" mass="37941">MKTAQRQAILLIDHDDQIMNLLKKEGYLVTHMGCTNHALHQLHKWDVVIMNPILKDECGYAFSQKVRQHFSLCERPILLLLPHATPDEINYAFQSGANDYVKTPVNKMELLHRVKALLQLKTASEERTRSETEWLRAQIQPHFLFNVLNTIASLGEIDTDRMVHLLDEFGHYLKSSFDPLNLQLTAPIEHELDLLRAYVYIEQERFRKRLHIQWDCEEELSFSLPPLSIQTLVENAIKHGVLKQAKGGTIIISMQRENEAVRVTITDDGVGMSEQQVEQALTTHATKGFGLAHTHQRLKRLYGEGLHIRSTLNEGTTISFSVPVNEKRRE</sequence>
<comment type="catalytic activity">
    <reaction evidence="1">
        <text>ATP + protein L-histidine = ADP + protein N-phospho-L-histidine.</text>
        <dbReference type="EC" id="2.7.13.3"/>
    </reaction>
</comment>
<evidence type="ECO:0000256" key="4">
    <source>
        <dbReference type="ARBA" id="ARBA00022741"/>
    </source>
</evidence>
<evidence type="ECO:0000256" key="3">
    <source>
        <dbReference type="ARBA" id="ARBA00022679"/>
    </source>
</evidence>
<evidence type="ECO:0000256" key="8">
    <source>
        <dbReference type="PROSITE-ProRule" id="PRU00169"/>
    </source>
</evidence>
<keyword evidence="4" id="KW-0547">Nucleotide-binding</keyword>
<evidence type="ECO:0000313" key="12">
    <source>
        <dbReference type="Proteomes" id="UP000809829"/>
    </source>
</evidence>
<comment type="caution">
    <text evidence="8">Lacks conserved residue(s) required for the propagation of feature annotation.</text>
</comment>
<dbReference type="Pfam" id="PF06580">
    <property type="entry name" value="His_kinase"/>
    <property type="match status" value="1"/>
</dbReference>
<dbReference type="EMBL" id="JAFBFC010000002">
    <property type="protein sequence ID" value="MBM7702398.1"/>
    <property type="molecule type" value="Genomic_DNA"/>
</dbReference>
<dbReference type="Gene3D" id="3.40.50.2300">
    <property type="match status" value="1"/>
</dbReference>
<dbReference type="PROSITE" id="PS50110">
    <property type="entry name" value="RESPONSE_REGULATORY"/>
    <property type="match status" value="1"/>
</dbReference>
<dbReference type="InterPro" id="IPR005467">
    <property type="entry name" value="His_kinase_dom"/>
</dbReference>
<dbReference type="InterPro" id="IPR004358">
    <property type="entry name" value="Sig_transdc_His_kin-like_C"/>
</dbReference>
<keyword evidence="3" id="KW-0808">Transferase</keyword>
<dbReference type="Pfam" id="PF00072">
    <property type="entry name" value="Response_reg"/>
    <property type="match status" value="1"/>
</dbReference>
<dbReference type="PANTHER" id="PTHR34220">
    <property type="entry name" value="SENSOR HISTIDINE KINASE YPDA"/>
    <property type="match status" value="1"/>
</dbReference>
<evidence type="ECO:0000256" key="1">
    <source>
        <dbReference type="ARBA" id="ARBA00000085"/>
    </source>
</evidence>
<evidence type="ECO:0000259" key="10">
    <source>
        <dbReference type="PROSITE" id="PS50110"/>
    </source>
</evidence>
<reference evidence="11 12" key="1">
    <citation type="submission" date="2021-01" db="EMBL/GenBank/DDBJ databases">
        <title>Genomic Encyclopedia of Type Strains, Phase IV (KMG-IV): sequencing the most valuable type-strain genomes for metagenomic binning, comparative biology and taxonomic classification.</title>
        <authorList>
            <person name="Goeker M."/>
        </authorList>
    </citation>
    <scope>NUCLEOTIDE SEQUENCE [LARGE SCALE GENOMIC DNA]</scope>
    <source>
        <strain evidence="11 12">DSM 104297</strain>
    </source>
</reference>
<dbReference type="InterPro" id="IPR011006">
    <property type="entry name" value="CheY-like_superfamily"/>
</dbReference>
<accession>A0ABS2QSZ4</accession>
<dbReference type="Pfam" id="PF02518">
    <property type="entry name" value="HATPase_c"/>
    <property type="match status" value="1"/>
</dbReference>
<protein>
    <recommendedName>
        <fullName evidence="2">histidine kinase</fullName>
        <ecNumber evidence="2">2.7.13.3</ecNumber>
    </recommendedName>
</protein>
<keyword evidence="7" id="KW-0902">Two-component regulatory system</keyword>
<keyword evidence="12" id="KW-1185">Reference proteome</keyword>
<feature type="domain" description="Response regulatory" evidence="10">
    <location>
        <begin position="8"/>
        <end position="118"/>
    </location>
</feature>
<dbReference type="GO" id="GO:0016301">
    <property type="term" value="F:kinase activity"/>
    <property type="evidence" value="ECO:0007669"/>
    <property type="project" value="UniProtKB-KW"/>
</dbReference>
<dbReference type="InterPro" id="IPR036890">
    <property type="entry name" value="HATPase_C_sf"/>
</dbReference>
<dbReference type="EC" id="2.7.13.3" evidence="2"/>
<dbReference type="PRINTS" id="PR00344">
    <property type="entry name" value="BCTRLSENSOR"/>
</dbReference>
<dbReference type="InterPro" id="IPR001789">
    <property type="entry name" value="Sig_transdc_resp-reg_receiver"/>
</dbReference>
<dbReference type="SMART" id="SM00448">
    <property type="entry name" value="REC"/>
    <property type="match status" value="1"/>
</dbReference>
<evidence type="ECO:0000313" key="11">
    <source>
        <dbReference type="EMBL" id="MBM7702398.1"/>
    </source>
</evidence>
<evidence type="ECO:0000256" key="7">
    <source>
        <dbReference type="ARBA" id="ARBA00023012"/>
    </source>
</evidence>
<gene>
    <name evidence="11" type="ORF">JOC83_001232</name>
</gene>